<evidence type="ECO:0000256" key="7">
    <source>
        <dbReference type="ARBA" id="ARBA00023326"/>
    </source>
</evidence>
<keyword evidence="5 8" id="KW-0119">Carbohydrate metabolism</keyword>
<accession>A0A835YDQ3</accession>
<comment type="caution">
    <text evidence="11">The sequence shown here is derived from an EMBL/GenBank/DDBJ whole genome shotgun (WGS) entry which is preliminary data.</text>
</comment>
<evidence type="ECO:0000256" key="5">
    <source>
        <dbReference type="ARBA" id="ARBA00023277"/>
    </source>
</evidence>
<feature type="domain" description="Glycoside hydrolase family 9" evidence="10">
    <location>
        <begin position="26"/>
        <end position="510"/>
    </location>
</feature>
<evidence type="ECO:0000256" key="4">
    <source>
        <dbReference type="ARBA" id="ARBA00023001"/>
    </source>
</evidence>
<evidence type="ECO:0000256" key="8">
    <source>
        <dbReference type="PROSITE-ProRule" id="PRU10060"/>
    </source>
</evidence>
<evidence type="ECO:0000256" key="1">
    <source>
        <dbReference type="ARBA" id="ARBA00000966"/>
    </source>
</evidence>
<keyword evidence="9" id="KW-0732">Signal</keyword>
<dbReference type="EC" id="3.2.1.4" evidence="9"/>
<keyword evidence="6 8" id="KW-0326">Glycosidase</keyword>
<evidence type="ECO:0000256" key="6">
    <source>
        <dbReference type="ARBA" id="ARBA00023295"/>
    </source>
</evidence>
<dbReference type="InterPro" id="IPR012341">
    <property type="entry name" value="6hp_glycosidase-like_sf"/>
</dbReference>
<dbReference type="SUPFAM" id="SSF48208">
    <property type="entry name" value="Six-hairpin glycosidases"/>
    <property type="match status" value="1"/>
</dbReference>
<comment type="similarity">
    <text evidence="2 8 9">Belongs to the glycosyl hydrolase 9 (cellulase E) family.</text>
</comment>
<evidence type="ECO:0000256" key="2">
    <source>
        <dbReference type="ARBA" id="ARBA00007072"/>
    </source>
</evidence>
<evidence type="ECO:0000256" key="3">
    <source>
        <dbReference type="ARBA" id="ARBA00022801"/>
    </source>
</evidence>
<dbReference type="EMBL" id="JAEHOE010000007">
    <property type="protein sequence ID" value="KAG2499373.1"/>
    <property type="molecule type" value="Genomic_DNA"/>
</dbReference>
<keyword evidence="4 9" id="KW-0136">Cellulose degradation</keyword>
<feature type="signal peptide" evidence="9">
    <location>
        <begin position="1"/>
        <end position="21"/>
    </location>
</feature>
<protein>
    <recommendedName>
        <fullName evidence="9">Endoglucanase</fullName>
        <ecNumber evidence="9">3.2.1.4</ecNumber>
    </recommendedName>
</protein>
<dbReference type="InterPro" id="IPR008928">
    <property type="entry name" value="6-hairpin_glycosidase_sf"/>
</dbReference>
<dbReference type="Proteomes" id="UP000612055">
    <property type="component" value="Unassembled WGS sequence"/>
</dbReference>
<keyword evidence="12" id="KW-1185">Reference proteome</keyword>
<evidence type="ECO:0000259" key="10">
    <source>
        <dbReference type="Pfam" id="PF00759"/>
    </source>
</evidence>
<keyword evidence="3 8" id="KW-0378">Hydrolase</keyword>
<feature type="active site" evidence="8">
    <location>
        <position position="497"/>
    </location>
</feature>
<name>A0A835YDQ3_9CHLO</name>
<dbReference type="Pfam" id="PF00759">
    <property type="entry name" value="Glyco_hydro_9"/>
    <property type="match status" value="1"/>
</dbReference>
<dbReference type="OrthoDB" id="2015928at2759"/>
<dbReference type="GO" id="GO:0008810">
    <property type="term" value="F:cellulase activity"/>
    <property type="evidence" value="ECO:0007669"/>
    <property type="project" value="UniProtKB-EC"/>
</dbReference>
<comment type="catalytic activity">
    <reaction evidence="1 9">
        <text>Endohydrolysis of (1-&gt;4)-beta-D-glucosidic linkages in cellulose, lichenin and cereal beta-D-glucans.</text>
        <dbReference type="EC" id="3.2.1.4"/>
    </reaction>
</comment>
<organism evidence="11 12">
    <name type="scientific">Edaphochlamys debaryana</name>
    <dbReference type="NCBI Taxonomy" id="47281"/>
    <lineage>
        <taxon>Eukaryota</taxon>
        <taxon>Viridiplantae</taxon>
        <taxon>Chlorophyta</taxon>
        <taxon>core chlorophytes</taxon>
        <taxon>Chlorophyceae</taxon>
        <taxon>CS clade</taxon>
        <taxon>Chlamydomonadales</taxon>
        <taxon>Chlamydomonadales incertae sedis</taxon>
        <taxon>Edaphochlamys</taxon>
    </lineage>
</organism>
<evidence type="ECO:0000313" key="11">
    <source>
        <dbReference type="EMBL" id="KAG2499373.1"/>
    </source>
</evidence>
<feature type="active site" evidence="8">
    <location>
        <position position="488"/>
    </location>
</feature>
<sequence length="727" mass="75236">MGLWALLAALVVISDVQPAAAQHNFAALMSSSFRFYEAQMSGDLPSWCRASQANGGWRNRSHLLDGTGPDGINRDLSGGWYDAGDHLKLHLPLGSAASLLAYGALTWESLYRTAGEWDVAVRNVAWVAAYMAKAHYQASDTPSANAFVAQVGDPGIDHSTWWGRPEQQAQQGAPSTPGWRPVHTITAATGKGADILAEAAATLAGASLLLRRPGAHSDPALAAAHLRRARQLFEFAKLLPNPWSPPSGEVPYPSSSTADDMAWAGAWLCRADVDAGVAPGASPACAAALPFWNSARYLTDRELSWNQMGAPAALLLRDSGAGSAADVAAFESYLSTFTSRWIDSRGTSCASTGGGGLCYTPGGLAWLTEWGSLRHAANAALVALASSRPDGGAGAALTPAARVVRQCWARSQVSYMLGDNTQNQSYVVGYRPTPQHKSPGRPHHRSASCDPAYAVSCSWAQLDAPGPNPSTLAGALVGGPGPDDSYVDDRRDYKKNEVAVDYNAGFTGALAALASLERGITAGGCTWASPAPTDCAPSDYACLECAKPQVAAPAACRTCVARLRTAGLDPWKCLACAAAPITDAGVQGVCMNECVPGAAPKGTDWACPQPCAAPSLVGTDLTRARECSACVVGAGAADTWGCNNCFQVTAAMPDAASARSTCLSCVGSAGIGAWACGECAKLSTPAARAACVSCVQASPGNAWGCAHPSRRQLRSAAAEWLRAAATV</sequence>
<reference evidence="11" key="1">
    <citation type="journal article" date="2020" name="bioRxiv">
        <title>Comparative genomics of Chlamydomonas.</title>
        <authorList>
            <person name="Craig R.J."/>
            <person name="Hasan A.R."/>
            <person name="Ness R.W."/>
            <person name="Keightley P.D."/>
        </authorList>
    </citation>
    <scope>NUCLEOTIDE SEQUENCE</scope>
    <source>
        <strain evidence="11">CCAP 11/70</strain>
    </source>
</reference>
<dbReference type="InterPro" id="IPR033126">
    <property type="entry name" value="Glyco_hydro_9_Asp/Glu_AS"/>
</dbReference>
<dbReference type="AlphaFoldDB" id="A0A835YDQ3"/>
<dbReference type="GO" id="GO:0030245">
    <property type="term" value="P:cellulose catabolic process"/>
    <property type="evidence" value="ECO:0007669"/>
    <property type="project" value="UniProtKB-KW"/>
</dbReference>
<feature type="chain" id="PRO_5033093232" description="Endoglucanase" evidence="9">
    <location>
        <begin position="22"/>
        <end position="727"/>
    </location>
</feature>
<dbReference type="PROSITE" id="PS00698">
    <property type="entry name" value="GH9_3"/>
    <property type="match status" value="1"/>
</dbReference>
<evidence type="ECO:0000256" key="9">
    <source>
        <dbReference type="RuleBase" id="RU361166"/>
    </source>
</evidence>
<dbReference type="InterPro" id="IPR001701">
    <property type="entry name" value="Glyco_hydro_9"/>
</dbReference>
<gene>
    <name evidence="11" type="ORF">HYH03_002948</name>
</gene>
<dbReference type="PANTHER" id="PTHR22298">
    <property type="entry name" value="ENDO-1,4-BETA-GLUCANASE"/>
    <property type="match status" value="1"/>
</dbReference>
<evidence type="ECO:0000313" key="12">
    <source>
        <dbReference type="Proteomes" id="UP000612055"/>
    </source>
</evidence>
<proteinExistence type="inferred from homology"/>
<dbReference type="Gene3D" id="1.50.10.10">
    <property type="match status" value="1"/>
</dbReference>
<keyword evidence="7 8" id="KW-0624">Polysaccharide degradation</keyword>